<sequence>MNTKDALLAVGFLLVISSAAHAKSGQVGLAIKAGTLGGGLEVSLDVNPYLEVRAGINQVGFDFDTTIGDIDYNFAPDFSTSSLLLDLHPFGNAFRFTLGAYLNNNEVDIDGTYRQDLLSPELSRYADLIDQAHLVGLIEFDTFAPYLGIGWTSNHESRSRWGVNIDLGIMFQGSPHVTELHVEDPWGLGNYPVAEAFVEQERQEIEKEIDEYEYYPVASISLSYKF</sequence>
<dbReference type="AlphaFoldDB" id="A0A3S3R3D6"/>
<proteinExistence type="predicted"/>
<feature type="signal peptide" evidence="1">
    <location>
        <begin position="1"/>
        <end position="22"/>
    </location>
</feature>
<evidence type="ECO:0000313" key="2">
    <source>
        <dbReference type="EMBL" id="RWX43246.1"/>
    </source>
</evidence>
<evidence type="ECO:0000313" key="3">
    <source>
        <dbReference type="Proteomes" id="UP000287853"/>
    </source>
</evidence>
<gene>
    <name evidence="2" type="ORF">H206_03017</name>
</gene>
<evidence type="ECO:0000256" key="1">
    <source>
        <dbReference type="SAM" id="SignalP"/>
    </source>
</evidence>
<dbReference type="Gene3D" id="2.40.160.170">
    <property type="match status" value="1"/>
</dbReference>
<accession>A0A3S3R3D6</accession>
<protein>
    <recommendedName>
        <fullName evidence="4">Outer membrane protein beta-barrel domain-containing protein</fullName>
    </recommendedName>
</protein>
<dbReference type="EMBL" id="MTKO01000126">
    <property type="protein sequence ID" value="RWX43246.1"/>
    <property type="molecule type" value="Genomic_DNA"/>
</dbReference>
<feature type="chain" id="PRO_5018731097" description="Outer membrane protein beta-barrel domain-containing protein" evidence="1">
    <location>
        <begin position="23"/>
        <end position="226"/>
    </location>
</feature>
<reference evidence="2 3" key="1">
    <citation type="submission" date="2017-01" db="EMBL/GenBank/DDBJ databases">
        <title>The cable genome- insights into the physiology and evolution of filamentous bacteria capable of sulfide oxidation via long distance electron transfer.</title>
        <authorList>
            <person name="Schreiber L."/>
            <person name="Bjerg J.T."/>
            <person name="Boggild A."/>
            <person name="Van De Vossenberg J."/>
            <person name="Meysman F."/>
            <person name="Nielsen L.P."/>
            <person name="Schramm A."/>
            <person name="Kjeldsen K.U."/>
        </authorList>
    </citation>
    <scope>NUCLEOTIDE SEQUENCE [LARGE SCALE GENOMIC DNA]</scope>
    <source>
        <strain evidence="2">MCF</strain>
    </source>
</reference>
<organism evidence="2 3">
    <name type="scientific">Candidatus Electrothrix aarhusensis</name>
    <dbReference type="NCBI Taxonomy" id="1859131"/>
    <lineage>
        <taxon>Bacteria</taxon>
        <taxon>Pseudomonadati</taxon>
        <taxon>Thermodesulfobacteriota</taxon>
        <taxon>Desulfobulbia</taxon>
        <taxon>Desulfobulbales</taxon>
        <taxon>Desulfobulbaceae</taxon>
        <taxon>Candidatus Electrothrix</taxon>
    </lineage>
</organism>
<dbReference type="Proteomes" id="UP000287853">
    <property type="component" value="Unassembled WGS sequence"/>
</dbReference>
<keyword evidence="3" id="KW-1185">Reference proteome</keyword>
<comment type="caution">
    <text evidence="2">The sequence shown here is derived from an EMBL/GenBank/DDBJ whole genome shotgun (WGS) entry which is preliminary data.</text>
</comment>
<keyword evidence="1" id="KW-0732">Signal</keyword>
<name>A0A3S3R3D6_9BACT</name>
<evidence type="ECO:0008006" key="4">
    <source>
        <dbReference type="Google" id="ProtNLM"/>
    </source>
</evidence>